<dbReference type="InterPro" id="IPR026992">
    <property type="entry name" value="DIOX_N"/>
</dbReference>
<organism evidence="3">
    <name type="scientific">Ostreococcus mediterraneus</name>
    <dbReference type="NCBI Taxonomy" id="1486918"/>
    <lineage>
        <taxon>Eukaryota</taxon>
        <taxon>Viridiplantae</taxon>
        <taxon>Chlorophyta</taxon>
        <taxon>Mamiellophyceae</taxon>
        <taxon>Mamiellales</taxon>
        <taxon>Bathycoccaceae</taxon>
        <taxon>Ostreococcus</taxon>
    </lineage>
</organism>
<comment type="similarity">
    <text evidence="1">Belongs to the iron/ascorbate-dependent oxidoreductase family.</text>
</comment>
<dbReference type="SUPFAM" id="SSF51197">
    <property type="entry name" value="Clavaminate synthase-like"/>
    <property type="match status" value="1"/>
</dbReference>
<protein>
    <recommendedName>
        <fullName evidence="2">Fe2OG dioxygenase domain-containing protein</fullName>
    </recommendedName>
</protein>
<keyword evidence="1" id="KW-0408">Iron</keyword>
<feature type="domain" description="Fe2OG dioxygenase" evidence="2">
    <location>
        <begin position="209"/>
        <end position="306"/>
    </location>
</feature>
<keyword evidence="1" id="KW-0560">Oxidoreductase</keyword>
<dbReference type="EMBL" id="HBEW01004219">
    <property type="protein sequence ID" value="CAD8581817.1"/>
    <property type="molecule type" value="Transcribed_RNA"/>
</dbReference>
<dbReference type="Gene3D" id="2.60.120.330">
    <property type="entry name" value="B-lactam Antibiotic, Isopenicillin N Synthase, Chain"/>
    <property type="match status" value="1"/>
</dbReference>
<dbReference type="Pfam" id="PF03171">
    <property type="entry name" value="2OG-FeII_Oxy"/>
    <property type="match status" value="1"/>
</dbReference>
<dbReference type="PROSITE" id="PS51471">
    <property type="entry name" value="FE2OG_OXY"/>
    <property type="match status" value="1"/>
</dbReference>
<dbReference type="InterPro" id="IPR050231">
    <property type="entry name" value="Iron_ascorbate_oxido_reductase"/>
</dbReference>
<dbReference type="Pfam" id="PF14226">
    <property type="entry name" value="DIOX_N"/>
    <property type="match status" value="1"/>
</dbReference>
<sequence length="384" mass="42728">MALTLAKINLVPRASRVRLQARQACCTSAASAASSSALLELPVLAFPNKDATTDERTTFARSLVRTAHEIGFFYLAVDDDDGVRARVLESTLEFFALPLEEKLESDYRQSPAFRGYMRDGVENTAGNPDRREQIEFGVEAHARELESTSEFYERLIGPNVWPPNPKTLRRDVEAFLAHMDFVSREVMKYLAIGLELEAQYFDATFGDSPNVQMKICKYPPTSHEEFGVGAHTDSGYLSLLLQDDVGGLQVKISDEWIDAPPIPGTLVVNLGEMLQLATSGYLLATPHRVKNCSDQARYSVPYFFNPRLDFSVSPIDLAPGLVWRRPRPSIEAVRATDSHGVAANSLISCYGANAFKSLARSHPDVMKRHHSDLIVQPDGRIVRR</sequence>
<accession>A0A7S0KHQ9</accession>
<evidence type="ECO:0000313" key="3">
    <source>
        <dbReference type="EMBL" id="CAD8581817.1"/>
    </source>
</evidence>
<dbReference type="InterPro" id="IPR005123">
    <property type="entry name" value="Oxoglu/Fe-dep_dioxygenase_dom"/>
</dbReference>
<evidence type="ECO:0000256" key="1">
    <source>
        <dbReference type="RuleBase" id="RU003682"/>
    </source>
</evidence>
<dbReference type="GO" id="GO:0016491">
    <property type="term" value="F:oxidoreductase activity"/>
    <property type="evidence" value="ECO:0007669"/>
    <property type="project" value="UniProtKB-KW"/>
</dbReference>
<keyword evidence="1" id="KW-0479">Metal-binding</keyword>
<dbReference type="GO" id="GO:0046872">
    <property type="term" value="F:metal ion binding"/>
    <property type="evidence" value="ECO:0007669"/>
    <property type="project" value="UniProtKB-KW"/>
</dbReference>
<dbReference type="InterPro" id="IPR027443">
    <property type="entry name" value="IPNS-like_sf"/>
</dbReference>
<dbReference type="PANTHER" id="PTHR47990">
    <property type="entry name" value="2-OXOGLUTARATE (2OG) AND FE(II)-DEPENDENT OXYGENASE SUPERFAMILY PROTEIN-RELATED"/>
    <property type="match status" value="1"/>
</dbReference>
<gene>
    <name evidence="3" type="ORF">OMED0929_LOCUS3532</name>
</gene>
<reference evidence="3" key="1">
    <citation type="submission" date="2021-01" db="EMBL/GenBank/DDBJ databases">
        <authorList>
            <person name="Corre E."/>
            <person name="Pelletier E."/>
            <person name="Niang G."/>
            <person name="Scheremetjew M."/>
            <person name="Finn R."/>
            <person name="Kale V."/>
            <person name="Holt S."/>
            <person name="Cochrane G."/>
            <person name="Meng A."/>
            <person name="Brown T."/>
            <person name="Cohen L."/>
        </authorList>
    </citation>
    <scope>NUCLEOTIDE SEQUENCE</scope>
    <source>
        <strain evidence="3">Clade-D-RCC2572</strain>
    </source>
</reference>
<dbReference type="InterPro" id="IPR044861">
    <property type="entry name" value="IPNS-like_FE2OG_OXY"/>
</dbReference>
<name>A0A7S0KHQ9_9CHLO</name>
<evidence type="ECO:0000259" key="2">
    <source>
        <dbReference type="PROSITE" id="PS51471"/>
    </source>
</evidence>
<proteinExistence type="inferred from homology"/>
<dbReference type="AlphaFoldDB" id="A0A7S0KHQ9"/>